<sequence>MGVENIVAFPSPQRNDDRSGLALTIAAGAESASFQINVLNQEEADPPQRPYDGLLPVEFSLITADQIPVEDQGTITGVGDYTVDQKCS</sequence>
<reference evidence="1 2" key="2">
    <citation type="submission" date="2013-09" db="EMBL/GenBank/DDBJ databases">
        <title>Whole genome comparison of six Crocosphaera watsonii strains with differing phenotypes.</title>
        <authorList>
            <person name="Bench S.R."/>
            <person name="Heller P."/>
            <person name="Frank I."/>
            <person name="Arciniega M."/>
            <person name="Shilova I.N."/>
            <person name="Zehr J.P."/>
        </authorList>
    </citation>
    <scope>NUCLEOTIDE SEQUENCE [LARGE SCALE GENOMIC DNA]</scope>
    <source>
        <strain evidence="1 2">WH 0005</strain>
    </source>
</reference>
<dbReference type="EMBL" id="CAQL01000878">
    <property type="protein sequence ID" value="CCQ57723.1"/>
    <property type="molecule type" value="Genomic_DNA"/>
</dbReference>
<proteinExistence type="predicted"/>
<evidence type="ECO:0000313" key="1">
    <source>
        <dbReference type="EMBL" id="CCQ57723.1"/>
    </source>
</evidence>
<gene>
    <name evidence="1" type="ORF">CWATWH0005_2373</name>
</gene>
<name>T2IXJ3_CROWT</name>
<comment type="caution">
    <text evidence="1">The sequence shown here is derived from an EMBL/GenBank/DDBJ whole genome shotgun (WGS) entry which is preliminary data.</text>
</comment>
<reference evidence="1 2" key="1">
    <citation type="submission" date="2013-01" db="EMBL/GenBank/DDBJ databases">
        <authorList>
            <person name="Bench S."/>
        </authorList>
    </citation>
    <scope>NUCLEOTIDE SEQUENCE [LARGE SCALE GENOMIC DNA]</scope>
    <source>
        <strain evidence="1 2">WH 0005</strain>
    </source>
</reference>
<dbReference type="AlphaFoldDB" id="T2IXJ3"/>
<dbReference type="Proteomes" id="UP000017981">
    <property type="component" value="Unassembled WGS sequence"/>
</dbReference>
<organism evidence="1 2">
    <name type="scientific">Crocosphaera watsonii WH 0005</name>
    <dbReference type="NCBI Taxonomy" id="423472"/>
    <lineage>
        <taxon>Bacteria</taxon>
        <taxon>Bacillati</taxon>
        <taxon>Cyanobacteriota</taxon>
        <taxon>Cyanophyceae</taxon>
        <taxon>Oscillatoriophycideae</taxon>
        <taxon>Chroococcales</taxon>
        <taxon>Aphanothecaceae</taxon>
        <taxon>Crocosphaera</taxon>
    </lineage>
</organism>
<protein>
    <submittedName>
        <fullName evidence="1">Uncharacterized protein</fullName>
    </submittedName>
</protein>
<evidence type="ECO:0000313" key="2">
    <source>
        <dbReference type="Proteomes" id="UP000017981"/>
    </source>
</evidence>
<accession>T2IXJ3</accession>